<reference evidence="3" key="1">
    <citation type="submission" date="2022-09" db="EMBL/GenBank/DDBJ databases">
        <title>Genomic of Burkholderia gladioli.</title>
        <authorList>
            <person name="Wu H."/>
        </authorList>
    </citation>
    <scope>NUCLEOTIDE SEQUENCE</scope>
    <source>
        <strain evidence="3">ZN-S4</strain>
    </source>
</reference>
<gene>
    <name evidence="3" type="primary">prpF</name>
    <name evidence="3" type="ORF">NYZ96_24060</name>
</gene>
<dbReference type="NCBIfam" id="TIGR02334">
    <property type="entry name" value="prpF"/>
    <property type="match status" value="1"/>
</dbReference>
<dbReference type="InterPro" id="IPR012709">
    <property type="entry name" value="PrpF"/>
</dbReference>
<accession>A0AB38U3R7</accession>
<dbReference type="RefSeq" id="WP_013691614.1">
    <property type="nucleotide sequence ID" value="NZ_CADEPT010000006.1"/>
</dbReference>
<proteinExistence type="inferred from homology"/>
<dbReference type="Proteomes" id="UP001059745">
    <property type="component" value="Chromosome 2"/>
</dbReference>
<dbReference type="PANTHER" id="PTHR43709:SF2">
    <property type="entry name" value="DUF453 DOMAIN PROTEIN (AFU_ORTHOLOGUE AFUA_6G00360)"/>
    <property type="match status" value="1"/>
</dbReference>
<dbReference type="GO" id="GO:0019629">
    <property type="term" value="P:propionate catabolic process, 2-methylcitrate cycle"/>
    <property type="evidence" value="ECO:0007669"/>
    <property type="project" value="InterPro"/>
</dbReference>
<dbReference type="FunFam" id="3.10.310.10:FF:000018">
    <property type="entry name" value="2-methylaconitate cis-trans isomerase"/>
    <property type="match status" value="1"/>
</dbReference>
<dbReference type="Pfam" id="PF04303">
    <property type="entry name" value="PrpF"/>
    <property type="match status" value="1"/>
</dbReference>
<sequence>MAHVPQIRIPATYLRGGTSKGVFFRLEDLPEAARVPGAARDALLMRVIGSPDPYGKQTDGMGGATSSTSKTVIISKSTRPDHDVDYLFGQVAIDKAFIDWSGNCGNLSAAVGPFAIAGGLVARERVPDNGVAVVRIWQANIGKTIVAHVPIRDGEVQETGDFELDGVTFPAAEVQLEFMDPAADEDGAGGAMFPTGNLVDDLEVPGIGTLKATMINAGIPTIFVEAEAIGYTGTELQDAINGDEAALQRFETIRAYGALRMGLIRSLDEIAQRQHTPKVAFVARPADYVASSGKPVAAGDVDLLVRAMSMGKLHHAMMGTAAVAIGTAAAIPGTLVNLAAGGGEREAVRFGHPSGTLRVGAQASQAGGEWVVTKAIMSRSARVLMEGAVRVPGDAF</sequence>
<dbReference type="InterPro" id="IPR007400">
    <property type="entry name" value="PrpF-like"/>
</dbReference>
<protein>
    <submittedName>
        <fullName evidence="3">2-methylaconitate cis-trans isomerase PrpF</fullName>
    </submittedName>
</protein>
<dbReference type="Gene3D" id="3.10.310.10">
    <property type="entry name" value="Diaminopimelate Epimerase, Chain A, domain 1"/>
    <property type="match status" value="2"/>
</dbReference>
<dbReference type="AlphaFoldDB" id="A0AB38U3R7"/>
<comment type="similarity">
    <text evidence="1">Belongs to the PrpF family.</text>
</comment>
<keyword evidence="2 3" id="KW-0413">Isomerase</keyword>
<dbReference type="SUPFAM" id="SSF54506">
    <property type="entry name" value="Diaminopimelate epimerase-like"/>
    <property type="match status" value="2"/>
</dbReference>
<dbReference type="GO" id="GO:0016853">
    <property type="term" value="F:isomerase activity"/>
    <property type="evidence" value="ECO:0007669"/>
    <property type="project" value="UniProtKB-KW"/>
</dbReference>
<evidence type="ECO:0000313" key="3">
    <source>
        <dbReference type="EMBL" id="UWX74601.1"/>
    </source>
</evidence>
<evidence type="ECO:0000256" key="2">
    <source>
        <dbReference type="ARBA" id="ARBA00023235"/>
    </source>
</evidence>
<dbReference type="EMBL" id="CP104215">
    <property type="protein sequence ID" value="UWX74601.1"/>
    <property type="molecule type" value="Genomic_DNA"/>
</dbReference>
<name>A0AB38U3R7_BURGA</name>
<dbReference type="PANTHER" id="PTHR43709">
    <property type="entry name" value="ACONITATE ISOMERASE-RELATED"/>
    <property type="match status" value="1"/>
</dbReference>
<evidence type="ECO:0000256" key="1">
    <source>
        <dbReference type="ARBA" id="ARBA00007673"/>
    </source>
</evidence>
<evidence type="ECO:0000313" key="4">
    <source>
        <dbReference type="Proteomes" id="UP001059745"/>
    </source>
</evidence>
<organism evidence="3 4">
    <name type="scientific">Burkholderia gladioli</name>
    <name type="common">Pseudomonas marginata</name>
    <name type="synonym">Phytomonas marginata</name>
    <dbReference type="NCBI Taxonomy" id="28095"/>
    <lineage>
        <taxon>Bacteria</taxon>
        <taxon>Pseudomonadati</taxon>
        <taxon>Pseudomonadota</taxon>
        <taxon>Betaproteobacteria</taxon>
        <taxon>Burkholderiales</taxon>
        <taxon>Burkholderiaceae</taxon>
        <taxon>Burkholderia</taxon>
    </lineage>
</organism>